<dbReference type="AlphaFoldDB" id="A0AAE4ZC04"/>
<sequence length="180" mass="20451">MTAQIPDRLRFERKLFDLIGIAGEGLFDPGEHGMNPVPPHSACCRGFVCTYTVVYGMLQVEYLDINLREGIARAAGGAQAPPLNRTEPTSRNGDCDFDTSYDRVRLGVPFTGKLLIARQFADDRYFDWWFDSLLRYLEVHELEFEDGKLISVIDISGKVAQDRQKALRELEARNGHSLRR</sequence>
<organism evidence="1 2">
    <name type="scientific">Candidatus Kutchimonas denitrificans</name>
    <dbReference type="NCBI Taxonomy" id="3056748"/>
    <lineage>
        <taxon>Bacteria</taxon>
        <taxon>Pseudomonadati</taxon>
        <taxon>Gemmatimonadota</taxon>
        <taxon>Gemmatimonadia</taxon>
        <taxon>Candidatus Palauibacterales</taxon>
        <taxon>Candidatus Palauibacteraceae</taxon>
        <taxon>Candidatus Kutchimonas</taxon>
    </lineage>
</organism>
<name>A0AAE4ZC04_9BACT</name>
<protein>
    <submittedName>
        <fullName evidence="1">Uncharacterized protein</fullName>
    </submittedName>
</protein>
<accession>A0AAE4ZC04</accession>
<reference evidence="1 2" key="1">
    <citation type="submission" date="2020-01" db="EMBL/GenBank/DDBJ databases">
        <title>Genomes assembled from Gulf of Kutch pelagic sediment metagenomes.</title>
        <authorList>
            <person name="Chandrashekar M."/>
            <person name="Mahajan M.S."/>
            <person name="Dave K.J."/>
            <person name="Vatsa P."/>
            <person name="Nathani N.M."/>
        </authorList>
    </citation>
    <scope>NUCLEOTIDE SEQUENCE [LARGE SCALE GENOMIC DNA]</scope>
    <source>
        <strain evidence="1">KS3-K002</strain>
    </source>
</reference>
<comment type="caution">
    <text evidence="1">The sequence shown here is derived from an EMBL/GenBank/DDBJ whole genome shotgun (WGS) entry which is preliminary data.</text>
</comment>
<gene>
    <name evidence="1" type="ORF">GWO12_16295</name>
</gene>
<dbReference type="EMBL" id="JAACAK010000137">
    <property type="protein sequence ID" value="NIR76642.1"/>
    <property type="molecule type" value="Genomic_DNA"/>
</dbReference>
<proteinExistence type="predicted"/>
<dbReference type="Proteomes" id="UP000702544">
    <property type="component" value="Unassembled WGS sequence"/>
</dbReference>
<evidence type="ECO:0000313" key="2">
    <source>
        <dbReference type="Proteomes" id="UP000702544"/>
    </source>
</evidence>
<evidence type="ECO:0000313" key="1">
    <source>
        <dbReference type="EMBL" id="NIR76642.1"/>
    </source>
</evidence>